<proteinExistence type="predicted"/>
<keyword evidence="2" id="KW-1185">Reference proteome</keyword>
<accession>A0A521CFI8</accession>
<organism evidence="1 2">
    <name type="scientific">Gracilimonas mengyeensis</name>
    <dbReference type="NCBI Taxonomy" id="1302730"/>
    <lineage>
        <taxon>Bacteria</taxon>
        <taxon>Pseudomonadati</taxon>
        <taxon>Balneolota</taxon>
        <taxon>Balneolia</taxon>
        <taxon>Balneolales</taxon>
        <taxon>Balneolaceae</taxon>
        <taxon>Gracilimonas</taxon>
    </lineage>
</organism>
<protein>
    <submittedName>
        <fullName evidence="1">Uncharacterized protein</fullName>
    </submittedName>
</protein>
<reference evidence="1 2" key="1">
    <citation type="submission" date="2017-05" db="EMBL/GenBank/DDBJ databases">
        <authorList>
            <person name="Varghese N."/>
            <person name="Submissions S."/>
        </authorList>
    </citation>
    <scope>NUCLEOTIDE SEQUENCE [LARGE SCALE GENOMIC DNA]</scope>
    <source>
        <strain evidence="1 2">DSM 21985</strain>
    </source>
</reference>
<sequence length="48" mass="5488">MLAFNLLSKLAVDIFHGGPYRNVIADCYTLFKEIQGIFRIGNQRYLPA</sequence>
<name>A0A521CFI8_9BACT</name>
<evidence type="ECO:0000313" key="1">
    <source>
        <dbReference type="EMBL" id="SMO58188.1"/>
    </source>
</evidence>
<dbReference type="Proteomes" id="UP000317557">
    <property type="component" value="Unassembled WGS sequence"/>
</dbReference>
<gene>
    <name evidence="1" type="ORF">SAMN06265219_105108</name>
</gene>
<dbReference type="EMBL" id="FXTP01000005">
    <property type="protein sequence ID" value="SMO58188.1"/>
    <property type="molecule type" value="Genomic_DNA"/>
</dbReference>
<evidence type="ECO:0000313" key="2">
    <source>
        <dbReference type="Proteomes" id="UP000317557"/>
    </source>
</evidence>
<dbReference type="AlphaFoldDB" id="A0A521CFI8"/>